<name>A0ABY5GJP9_9GAMM</name>
<evidence type="ECO:0000313" key="1">
    <source>
        <dbReference type="EMBL" id="UTV29324.1"/>
    </source>
</evidence>
<keyword evidence="2" id="KW-1185">Reference proteome</keyword>
<dbReference type="Pfam" id="PF16732">
    <property type="entry name" value="ComP_DUS"/>
    <property type="match status" value="1"/>
</dbReference>
<reference evidence="1" key="1">
    <citation type="submission" date="2022-07" db="EMBL/GenBank/DDBJ databases">
        <title>Genome sequencing of Photobacterium atrarenae GJH2-4.</title>
        <authorList>
            <person name="Park S.-J."/>
        </authorList>
    </citation>
    <scope>NUCLEOTIDE SEQUENCE</scope>
    <source>
        <strain evidence="1">GJH2-4</strain>
    </source>
</reference>
<sequence length="96" mass="10298">MELQLWAEQYFTQHRSYPSSSNLSTGSPSCSACTLSKHYTFSIANSGTGQDRFVIAATVKPSGAQKNDSCQKLTINAAGVKKGYGTGDSVNLDCWP</sequence>
<accession>A0ABY5GJP9</accession>
<dbReference type="EMBL" id="CP101508">
    <property type="protein sequence ID" value="UTV29324.1"/>
    <property type="molecule type" value="Genomic_DNA"/>
</dbReference>
<proteinExistence type="predicted"/>
<protein>
    <submittedName>
        <fullName evidence="1">Type IV pilin protein</fullName>
    </submittedName>
</protein>
<dbReference type="InterPro" id="IPR031982">
    <property type="entry name" value="PilE-like"/>
</dbReference>
<evidence type="ECO:0000313" key="2">
    <source>
        <dbReference type="Proteomes" id="UP001057998"/>
    </source>
</evidence>
<organism evidence="1 2">
    <name type="scientific">Photobacterium atrarenae</name>
    <dbReference type="NCBI Taxonomy" id="865757"/>
    <lineage>
        <taxon>Bacteria</taxon>
        <taxon>Pseudomonadati</taxon>
        <taxon>Pseudomonadota</taxon>
        <taxon>Gammaproteobacteria</taxon>
        <taxon>Vibrionales</taxon>
        <taxon>Vibrionaceae</taxon>
        <taxon>Photobacterium</taxon>
    </lineage>
</organism>
<gene>
    <name evidence="1" type="ORF">NNL38_12770</name>
</gene>
<dbReference type="Proteomes" id="UP001057998">
    <property type="component" value="Chromosome 1"/>
</dbReference>